<feature type="compositionally biased region" description="Polar residues" evidence="1">
    <location>
        <begin position="93"/>
        <end position="111"/>
    </location>
</feature>
<reference evidence="2 3" key="1">
    <citation type="submission" date="2016-07" db="EMBL/GenBank/DDBJ databases">
        <title>Pervasive Adenine N6-methylation of Active Genes in Fungi.</title>
        <authorList>
            <consortium name="DOE Joint Genome Institute"/>
            <person name="Mondo S.J."/>
            <person name="Dannebaum R.O."/>
            <person name="Kuo R.C."/>
            <person name="Labutti K."/>
            <person name="Haridas S."/>
            <person name="Kuo A."/>
            <person name="Salamov A."/>
            <person name="Ahrendt S.R."/>
            <person name="Lipzen A."/>
            <person name="Sullivan W."/>
            <person name="Andreopoulos W.B."/>
            <person name="Clum A."/>
            <person name="Lindquist E."/>
            <person name="Daum C."/>
            <person name="Ramamoorthy G.K."/>
            <person name="Gryganskyi A."/>
            <person name="Culley D."/>
            <person name="Magnuson J.K."/>
            <person name="James T.Y."/>
            <person name="O'Malley M.A."/>
            <person name="Stajich J.E."/>
            <person name="Spatafora J.W."/>
            <person name="Visel A."/>
            <person name="Grigoriev I.V."/>
        </authorList>
    </citation>
    <scope>NUCLEOTIDE SEQUENCE [LARGE SCALE GENOMIC DNA]</scope>
    <source>
        <strain evidence="2 3">NRRL 1336</strain>
    </source>
</reference>
<dbReference type="EMBL" id="MCGE01000011">
    <property type="protein sequence ID" value="ORZ16509.1"/>
    <property type="molecule type" value="Genomic_DNA"/>
</dbReference>
<protein>
    <submittedName>
        <fullName evidence="2">Uncharacterized protein</fullName>
    </submittedName>
</protein>
<sequence length="111" mass="12568">MGCCVSTEDATVHEVVFDEQGVARRVPKGQGTHLIHVHQDQETDVEKKTRSLPPNMMLPSEYNNQRKHQSSPLPKPESAYYPKPPSMRKMTITKPSATSKRVQPANWSEKN</sequence>
<evidence type="ECO:0000256" key="1">
    <source>
        <dbReference type="SAM" id="MobiDB-lite"/>
    </source>
</evidence>
<gene>
    <name evidence="2" type="ORF">BCR42DRAFT_352187</name>
</gene>
<dbReference type="OrthoDB" id="2366000at2759"/>
<organism evidence="2 3">
    <name type="scientific">Absidia repens</name>
    <dbReference type="NCBI Taxonomy" id="90262"/>
    <lineage>
        <taxon>Eukaryota</taxon>
        <taxon>Fungi</taxon>
        <taxon>Fungi incertae sedis</taxon>
        <taxon>Mucoromycota</taxon>
        <taxon>Mucoromycotina</taxon>
        <taxon>Mucoromycetes</taxon>
        <taxon>Mucorales</taxon>
        <taxon>Cunninghamellaceae</taxon>
        <taxon>Absidia</taxon>
    </lineage>
</organism>
<comment type="caution">
    <text evidence="2">The sequence shown here is derived from an EMBL/GenBank/DDBJ whole genome shotgun (WGS) entry which is preliminary data.</text>
</comment>
<name>A0A1X2IHE6_9FUNG</name>
<keyword evidence="3" id="KW-1185">Reference proteome</keyword>
<evidence type="ECO:0000313" key="3">
    <source>
        <dbReference type="Proteomes" id="UP000193560"/>
    </source>
</evidence>
<dbReference type="AlphaFoldDB" id="A0A1X2IHE6"/>
<evidence type="ECO:0000313" key="2">
    <source>
        <dbReference type="EMBL" id="ORZ16509.1"/>
    </source>
</evidence>
<feature type="compositionally biased region" description="Basic and acidic residues" evidence="1">
    <location>
        <begin position="39"/>
        <end position="49"/>
    </location>
</feature>
<proteinExistence type="predicted"/>
<dbReference type="Proteomes" id="UP000193560">
    <property type="component" value="Unassembled WGS sequence"/>
</dbReference>
<feature type="region of interest" description="Disordered" evidence="1">
    <location>
        <begin position="39"/>
        <end position="111"/>
    </location>
</feature>
<accession>A0A1X2IHE6</accession>